<name>A0A2Z7B8K8_9LAMI</name>
<reference evidence="1 2" key="1">
    <citation type="journal article" date="2015" name="Proc. Natl. Acad. Sci. U.S.A.">
        <title>The resurrection genome of Boea hygrometrica: A blueprint for survival of dehydration.</title>
        <authorList>
            <person name="Xiao L."/>
            <person name="Yang G."/>
            <person name="Zhang L."/>
            <person name="Yang X."/>
            <person name="Zhao S."/>
            <person name="Ji Z."/>
            <person name="Zhou Q."/>
            <person name="Hu M."/>
            <person name="Wang Y."/>
            <person name="Chen M."/>
            <person name="Xu Y."/>
            <person name="Jin H."/>
            <person name="Xiao X."/>
            <person name="Hu G."/>
            <person name="Bao F."/>
            <person name="Hu Y."/>
            <person name="Wan P."/>
            <person name="Li L."/>
            <person name="Deng X."/>
            <person name="Kuang T."/>
            <person name="Xiang C."/>
            <person name="Zhu J.K."/>
            <person name="Oliver M.J."/>
            <person name="He Y."/>
        </authorList>
    </citation>
    <scope>NUCLEOTIDE SEQUENCE [LARGE SCALE GENOMIC DNA]</scope>
    <source>
        <strain evidence="2">cv. XS01</strain>
    </source>
</reference>
<evidence type="ECO:0000313" key="2">
    <source>
        <dbReference type="Proteomes" id="UP000250235"/>
    </source>
</evidence>
<dbReference type="EMBL" id="KV007798">
    <property type="protein sequence ID" value="KZV30843.1"/>
    <property type="molecule type" value="Genomic_DNA"/>
</dbReference>
<accession>A0A2Z7B8K8</accession>
<dbReference type="Proteomes" id="UP000250235">
    <property type="component" value="Unassembled WGS sequence"/>
</dbReference>
<protein>
    <submittedName>
        <fullName evidence="1">Uncharacterized protein</fullName>
    </submittedName>
</protein>
<gene>
    <name evidence="1" type="ORF">F511_24190</name>
</gene>
<dbReference type="AlphaFoldDB" id="A0A2Z7B8K8"/>
<evidence type="ECO:0000313" key="1">
    <source>
        <dbReference type="EMBL" id="KZV30843.1"/>
    </source>
</evidence>
<proteinExistence type="predicted"/>
<organism evidence="1 2">
    <name type="scientific">Dorcoceras hygrometricum</name>
    <dbReference type="NCBI Taxonomy" id="472368"/>
    <lineage>
        <taxon>Eukaryota</taxon>
        <taxon>Viridiplantae</taxon>
        <taxon>Streptophyta</taxon>
        <taxon>Embryophyta</taxon>
        <taxon>Tracheophyta</taxon>
        <taxon>Spermatophyta</taxon>
        <taxon>Magnoliopsida</taxon>
        <taxon>eudicotyledons</taxon>
        <taxon>Gunneridae</taxon>
        <taxon>Pentapetalae</taxon>
        <taxon>asterids</taxon>
        <taxon>lamiids</taxon>
        <taxon>Lamiales</taxon>
        <taxon>Gesneriaceae</taxon>
        <taxon>Didymocarpoideae</taxon>
        <taxon>Trichosporeae</taxon>
        <taxon>Loxocarpinae</taxon>
        <taxon>Dorcoceras</taxon>
    </lineage>
</organism>
<keyword evidence="2" id="KW-1185">Reference proteome</keyword>
<sequence length="115" mass="12911">MYTRGIVYTSWEIEGSALVVLSGTPVRHRLMVASWYSGEESKSGVVLRSELVPDLEALSCRHLVLPFGFRSELFGTLVVVIVAQKLRMLYVEDDRKYRAPHLPADLVVILYEASG</sequence>